<dbReference type="Proteomes" id="UP000270094">
    <property type="component" value="Unassembled WGS sequence"/>
</dbReference>
<sequence length="80" mass="9118">MVADWNVSDLIVALSYPYPSPLVRGWLCPTDRQACVRAASGRRPSFYWVLHEIIQWGISAGLFTPEEQPDAEIDRQDMPQ</sequence>
<gene>
    <name evidence="1" type="ORF">SVUK_LOCUS16973</name>
</gene>
<dbReference type="EMBL" id="UYYB01115428">
    <property type="protein sequence ID" value="VDM81975.1"/>
    <property type="molecule type" value="Genomic_DNA"/>
</dbReference>
<protein>
    <submittedName>
        <fullName evidence="1">Uncharacterized protein</fullName>
    </submittedName>
</protein>
<accession>A0A3P7LHA9</accession>
<reference evidence="1 2" key="1">
    <citation type="submission" date="2018-11" db="EMBL/GenBank/DDBJ databases">
        <authorList>
            <consortium name="Pathogen Informatics"/>
        </authorList>
    </citation>
    <scope>NUCLEOTIDE SEQUENCE [LARGE SCALE GENOMIC DNA]</scope>
</reference>
<organism evidence="1 2">
    <name type="scientific">Strongylus vulgaris</name>
    <name type="common">Blood worm</name>
    <dbReference type="NCBI Taxonomy" id="40348"/>
    <lineage>
        <taxon>Eukaryota</taxon>
        <taxon>Metazoa</taxon>
        <taxon>Ecdysozoa</taxon>
        <taxon>Nematoda</taxon>
        <taxon>Chromadorea</taxon>
        <taxon>Rhabditida</taxon>
        <taxon>Rhabditina</taxon>
        <taxon>Rhabditomorpha</taxon>
        <taxon>Strongyloidea</taxon>
        <taxon>Strongylidae</taxon>
        <taxon>Strongylus</taxon>
    </lineage>
</organism>
<evidence type="ECO:0000313" key="2">
    <source>
        <dbReference type="Proteomes" id="UP000270094"/>
    </source>
</evidence>
<name>A0A3P7LHA9_STRVU</name>
<evidence type="ECO:0000313" key="1">
    <source>
        <dbReference type="EMBL" id="VDM81975.1"/>
    </source>
</evidence>
<keyword evidence="2" id="KW-1185">Reference proteome</keyword>
<dbReference type="AlphaFoldDB" id="A0A3P7LHA9"/>
<proteinExistence type="predicted"/>